<dbReference type="GO" id="GO:0005829">
    <property type="term" value="C:cytosol"/>
    <property type="evidence" value="ECO:0007669"/>
    <property type="project" value="TreeGrafter"/>
</dbReference>
<evidence type="ECO:0000256" key="6">
    <source>
        <dbReference type="PROSITE-ProRule" id="PRU00169"/>
    </source>
</evidence>
<gene>
    <name evidence="10" type="ORF">GTI81_16320</name>
</gene>
<dbReference type="SMART" id="SM00862">
    <property type="entry name" value="Trans_reg_C"/>
    <property type="match status" value="1"/>
</dbReference>
<proteinExistence type="predicted"/>
<dbReference type="InterPro" id="IPR016032">
    <property type="entry name" value="Sig_transdc_resp-reg_C-effctor"/>
</dbReference>
<evidence type="ECO:0000256" key="1">
    <source>
        <dbReference type="ARBA" id="ARBA00022553"/>
    </source>
</evidence>
<dbReference type="InterPro" id="IPR039420">
    <property type="entry name" value="WalR-like"/>
</dbReference>
<dbReference type="Proteomes" id="UP000429730">
    <property type="component" value="Unassembled WGS sequence"/>
</dbReference>
<accession>A0AAP6V817</accession>
<keyword evidence="4 7" id="KW-0238">DNA-binding</keyword>
<dbReference type="CDD" id="cd00383">
    <property type="entry name" value="trans_reg_C"/>
    <property type="match status" value="1"/>
</dbReference>
<dbReference type="InterPro" id="IPR001789">
    <property type="entry name" value="Sig_transdc_resp-reg_receiver"/>
</dbReference>
<dbReference type="GO" id="GO:0006355">
    <property type="term" value="P:regulation of DNA-templated transcription"/>
    <property type="evidence" value="ECO:0007669"/>
    <property type="project" value="InterPro"/>
</dbReference>
<evidence type="ECO:0000256" key="5">
    <source>
        <dbReference type="ARBA" id="ARBA00023163"/>
    </source>
</evidence>
<keyword evidence="1 6" id="KW-0597">Phosphoprotein</keyword>
<dbReference type="InterPro" id="IPR001867">
    <property type="entry name" value="OmpR/PhoB-type_DNA-bd"/>
</dbReference>
<dbReference type="InterPro" id="IPR036388">
    <property type="entry name" value="WH-like_DNA-bd_sf"/>
</dbReference>
<dbReference type="EMBL" id="WVTJ01000095">
    <property type="protein sequence ID" value="MXS54240.1"/>
    <property type="molecule type" value="Genomic_DNA"/>
</dbReference>
<dbReference type="PANTHER" id="PTHR48111:SF21">
    <property type="entry name" value="DNA-BINDING DUAL MASTER TRANSCRIPTIONAL REGULATOR RPAA"/>
    <property type="match status" value="1"/>
</dbReference>
<feature type="non-terminal residue" evidence="10">
    <location>
        <position position="1"/>
    </location>
</feature>
<evidence type="ECO:0000256" key="7">
    <source>
        <dbReference type="PROSITE-ProRule" id="PRU01091"/>
    </source>
</evidence>
<protein>
    <submittedName>
        <fullName evidence="10">Response regulator</fullName>
    </submittedName>
</protein>
<dbReference type="PROSITE" id="PS50110">
    <property type="entry name" value="RESPONSE_REGULATORY"/>
    <property type="match status" value="1"/>
</dbReference>
<evidence type="ECO:0000313" key="10">
    <source>
        <dbReference type="EMBL" id="MXS54240.1"/>
    </source>
</evidence>
<dbReference type="RefSeq" id="WP_160808504.1">
    <property type="nucleotide sequence ID" value="NZ_WVTJ01000095.1"/>
</dbReference>
<dbReference type="GO" id="GO:0000976">
    <property type="term" value="F:transcription cis-regulatory region binding"/>
    <property type="evidence" value="ECO:0007669"/>
    <property type="project" value="TreeGrafter"/>
</dbReference>
<dbReference type="Gene3D" id="1.10.10.10">
    <property type="entry name" value="Winged helix-like DNA-binding domain superfamily/Winged helix DNA-binding domain"/>
    <property type="match status" value="1"/>
</dbReference>
<evidence type="ECO:0000259" key="8">
    <source>
        <dbReference type="PROSITE" id="PS50110"/>
    </source>
</evidence>
<reference evidence="10 11" key="1">
    <citation type="submission" date="2019-04" db="EMBL/GenBank/DDBJ databases">
        <title>Step-wise assembly of the neonatal virome modulated by breast feeding.</title>
        <authorList>
            <person name="Liang G."/>
            <person name="Bushman F."/>
        </authorList>
    </citation>
    <scope>NUCLEOTIDE SEQUENCE [LARGE SCALE GENOMIC DNA]</scope>
    <source>
        <strain evidence="10 11">E3754</strain>
    </source>
</reference>
<dbReference type="GO" id="GO:0032993">
    <property type="term" value="C:protein-DNA complex"/>
    <property type="evidence" value="ECO:0007669"/>
    <property type="project" value="TreeGrafter"/>
</dbReference>
<dbReference type="GO" id="GO:0000156">
    <property type="term" value="F:phosphorelay response regulator activity"/>
    <property type="evidence" value="ECO:0007669"/>
    <property type="project" value="TreeGrafter"/>
</dbReference>
<dbReference type="Pfam" id="PF00486">
    <property type="entry name" value="Trans_reg_C"/>
    <property type="match status" value="1"/>
</dbReference>
<evidence type="ECO:0000259" key="9">
    <source>
        <dbReference type="PROSITE" id="PS51755"/>
    </source>
</evidence>
<name>A0AAP6V817_ENTFL</name>
<evidence type="ECO:0000256" key="3">
    <source>
        <dbReference type="ARBA" id="ARBA00023015"/>
    </source>
</evidence>
<dbReference type="PROSITE" id="PS51755">
    <property type="entry name" value="OMPR_PHOB"/>
    <property type="match status" value="1"/>
</dbReference>
<feature type="domain" description="Response regulatory" evidence="8">
    <location>
        <begin position="1"/>
        <end position="71"/>
    </location>
</feature>
<keyword evidence="5" id="KW-0804">Transcription</keyword>
<comment type="caution">
    <text evidence="10">The sequence shown here is derived from an EMBL/GenBank/DDBJ whole genome shotgun (WGS) entry which is preliminary data.</text>
</comment>
<sequence length="174" mass="20303">INLVILDIQIPFINGLEVLKEIRKKSNLPILILTAFSDEEYKIDAFTNLVDGYVEKPFSLPVLKARIDSLIKKNYGHLEKFEYKDLSVNFNSYTAKINGEEIDVNAKELEVLKCLLDNNGQVLTRMQIIDYVWKDSEETPYDRVIDVYIKELRKKLQLDCITTIRNVGYKLERK</sequence>
<dbReference type="SUPFAM" id="SSF52172">
    <property type="entry name" value="CheY-like"/>
    <property type="match status" value="1"/>
</dbReference>
<feature type="domain" description="OmpR/PhoB-type" evidence="9">
    <location>
        <begin position="78"/>
        <end position="173"/>
    </location>
</feature>
<feature type="DNA-binding region" description="OmpR/PhoB-type" evidence="7">
    <location>
        <begin position="78"/>
        <end position="173"/>
    </location>
</feature>
<dbReference type="Gene3D" id="3.40.50.2300">
    <property type="match status" value="1"/>
</dbReference>
<organism evidence="10 11">
    <name type="scientific">Enterococcus faecalis</name>
    <name type="common">Streptococcus faecalis</name>
    <dbReference type="NCBI Taxonomy" id="1351"/>
    <lineage>
        <taxon>Bacteria</taxon>
        <taxon>Bacillati</taxon>
        <taxon>Bacillota</taxon>
        <taxon>Bacilli</taxon>
        <taxon>Lactobacillales</taxon>
        <taxon>Enterococcaceae</taxon>
        <taxon>Enterococcus</taxon>
    </lineage>
</organism>
<evidence type="ECO:0000313" key="11">
    <source>
        <dbReference type="Proteomes" id="UP000429730"/>
    </source>
</evidence>
<dbReference type="InterPro" id="IPR011006">
    <property type="entry name" value="CheY-like_superfamily"/>
</dbReference>
<evidence type="ECO:0000256" key="2">
    <source>
        <dbReference type="ARBA" id="ARBA00023012"/>
    </source>
</evidence>
<dbReference type="SUPFAM" id="SSF46894">
    <property type="entry name" value="C-terminal effector domain of the bipartite response regulators"/>
    <property type="match status" value="1"/>
</dbReference>
<feature type="modified residue" description="4-aspartylphosphate" evidence="6">
    <location>
        <position position="7"/>
    </location>
</feature>
<dbReference type="PANTHER" id="PTHR48111">
    <property type="entry name" value="REGULATOR OF RPOS"/>
    <property type="match status" value="1"/>
</dbReference>
<keyword evidence="3" id="KW-0805">Transcription regulation</keyword>
<dbReference type="AlphaFoldDB" id="A0AAP6V817"/>
<dbReference type="Pfam" id="PF00072">
    <property type="entry name" value="Response_reg"/>
    <property type="match status" value="1"/>
</dbReference>
<evidence type="ECO:0000256" key="4">
    <source>
        <dbReference type="ARBA" id="ARBA00023125"/>
    </source>
</evidence>
<keyword evidence="2" id="KW-0902">Two-component regulatory system</keyword>